<evidence type="ECO:0000313" key="3">
    <source>
        <dbReference type="Proteomes" id="UP000006177"/>
    </source>
</evidence>
<protein>
    <submittedName>
        <fullName evidence="2">Transposase</fullName>
    </submittedName>
</protein>
<gene>
    <name evidence="2" type="ordered locus">LFML04_1658</name>
</gene>
<sequence>MKSATEATPSQELSFWVASHVRCFEFLGGVPALLVPDNLKSGITSPHLYEPLVNETYREMAEHYGTAIFPARAGRPKDKASAEEGVQLVTRWILARLRKRVFFDLPELNRAIRLLLAELNRRPFKGGRPGSRQDLFLSREKVALRPLPATRYELARWKKAKVHIDYHVEVDRHYYSVPYALIHQEVRIRITDSVVEIFLKGDRVASHRKDPSPGRHTTVFAHMPPNHQAVSDWTPERFLEWASRVGPGTHQVVNNLLASRRHPQQAYRSVLGILSLAKKDSPSILERACQKALSLGVGSYREVRILMESPVVRTKDSSEPISSPPLLHDNLRGGEYYAFPAKGETPC</sequence>
<dbReference type="RefSeq" id="WP_014961365.1">
    <property type="nucleotide sequence ID" value="NC_018649.1"/>
</dbReference>
<reference evidence="2 3" key="1">
    <citation type="journal article" date="2011" name="J. Microbiol.">
        <title>Complete genome of Leptospirillum ferriphilum ML-04 provides insight into its physiology and environmental adaptation.</title>
        <authorList>
            <person name="Mi S."/>
            <person name="Song J."/>
            <person name="Lin J."/>
            <person name="Che Y."/>
            <person name="Zheng H."/>
            <person name="Lin J."/>
        </authorList>
    </citation>
    <scope>NUCLEOTIDE SEQUENCE [LARGE SCALE GENOMIC DNA]</scope>
    <source>
        <strain evidence="2 3">ML-04</strain>
    </source>
</reference>
<dbReference type="HOGENOM" id="CLU_020626_11_1_0"/>
<dbReference type="Pfam" id="PF22483">
    <property type="entry name" value="Mu-transpos_C_2"/>
    <property type="match status" value="1"/>
</dbReference>
<dbReference type="Proteomes" id="UP000006177">
    <property type="component" value="Chromosome"/>
</dbReference>
<name>J9ZBI3_LEPFM</name>
<accession>J9ZBI3</accession>
<dbReference type="AlphaFoldDB" id="J9ZBI3"/>
<dbReference type="InterPro" id="IPR001584">
    <property type="entry name" value="Integrase_cat-core"/>
</dbReference>
<dbReference type="PATRIC" id="fig|1048260.3.peg.1775"/>
<dbReference type="InterPro" id="IPR054353">
    <property type="entry name" value="IstA-like_C"/>
</dbReference>
<dbReference type="STRING" id="1048260.LFML04_1658"/>
<feature type="domain" description="Integrase catalytic" evidence="1">
    <location>
        <begin position="1"/>
        <end position="140"/>
    </location>
</feature>
<dbReference type="PANTHER" id="PTHR35004:SF8">
    <property type="entry name" value="TRANSPOSASE RV3428C-RELATED"/>
    <property type="match status" value="1"/>
</dbReference>
<organism evidence="2 3">
    <name type="scientific">Leptospirillum ferriphilum (strain ML-04)</name>
    <dbReference type="NCBI Taxonomy" id="1048260"/>
    <lineage>
        <taxon>Bacteria</taxon>
        <taxon>Pseudomonadati</taxon>
        <taxon>Nitrospirota</taxon>
        <taxon>Nitrospiria</taxon>
        <taxon>Nitrospirales</taxon>
        <taxon>Nitrospiraceae</taxon>
        <taxon>Leptospirillum</taxon>
    </lineage>
</organism>
<dbReference type="PANTHER" id="PTHR35004">
    <property type="entry name" value="TRANSPOSASE RV3428C-RELATED"/>
    <property type="match status" value="1"/>
</dbReference>
<dbReference type="EMBL" id="CP002919">
    <property type="protein sequence ID" value="AFS53860.1"/>
    <property type="molecule type" value="Genomic_DNA"/>
</dbReference>
<dbReference type="KEGG" id="lfi:LFML04_1658"/>
<dbReference type="GO" id="GO:0015074">
    <property type="term" value="P:DNA integration"/>
    <property type="evidence" value="ECO:0007669"/>
    <property type="project" value="InterPro"/>
</dbReference>
<evidence type="ECO:0000313" key="2">
    <source>
        <dbReference type="EMBL" id="AFS53860.1"/>
    </source>
</evidence>
<dbReference type="PROSITE" id="PS50994">
    <property type="entry name" value="INTEGRASE"/>
    <property type="match status" value="1"/>
</dbReference>
<evidence type="ECO:0000259" key="1">
    <source>
        <dbReference type="PROSITE" id="PS50994"/>
    </source>
</evidence>
<proteinExistence type="predicted"/>